<dbReference type="RefSeq" id="WP_191196123.1">
    <property type="nucleotide sequence ID" value="NZ_JACXYZ010000002.1"/>
</dbReference>
<dbReference type="PRINTS" id="PR00038">
    <property type="entry name" value="HTHLUXR"/>
</dbReference>
<comment type="caution">
    <text evidence="3">The sequence shown here is derived from an EMBL/GenBank/DDBJ whole genome shotgun (WGS) entry which is preliminary data.</text>
</comment>
<evidence type="ECO:0000313" key="4">
    <source>
        <dbReference type="Proteomes" id="UP000618818"/>
    </source>
</evidence>
<dbReference type="PANTHER" id="PTHR43214">
    <property type="entry name" value="TWO-COMPONENT RESPONSE REGULATOR"/>
    <property type="match status" value="1"/>
</dbReference>
<dbReference type="EMBL" id="JACXYZ010000002">
    <property type="protein sequence ID" value="MBD3926296.1"/>
    <property type="molecule type" value="Genomic_DNA"/>
</dbReference>
<name>A0ABR8NF20_9ACTN</name>
<sequence length="501" mass="54105">MEDELREQLGRAREQYAAGAVAEAVRSCVAIVEGCTENTDPSLIAATATLVRGPLDPLLRARVHALASDALALLKRAGPAGQEAAARVVAQVEATRDVFRAIELVDVDGEVGAEVEFVEIQARIAALQDPLLGADRLALARRAVALGQTVSDREMQAWGRLWSMDVHAANGQRTELLGELASLTVLAEQLGSAWQSRVLLVRASQALVDGRFDDGVRLAEDAARIGGEHSDAAFLRLPFAFEAARHQGTAKTLLEEVREQVEHLPFVARTWLCVALKSAGLRAEAADEWRALAAQVAAVPVEAPEFLMAIADGADVCVWLGDEANAARLYATLLLYEHLHVVAHAHAPYQGPVGLALGRLARLLGDLTTADEHLRSTLVRSEEIHALPSKAYVLAELAAVEPTRSRARREHAHGALDLARRLGMAPLVDQLDTLLGPGERDQVLTPREAEVTALVAQGMSNAAIARQFTLSERTVENHISRILSKLNLSSRTALALWHERR</sequence>
<dbReference type="PANTHER" id="PTHR43214:SF43">
    <property type="entry name" value="TWO-COMPONENT RESPONSE REGULATOR"/>
    <property type="match status" value="1"/>
</dbReference>
<dbReference type="Gene3D" id="1.10.10.10">
    <property type="entry name" value="Winged helix-like DNA-binding domain superfamily/Winged helix DNA-binding domain"/>
    <property type="match status" value="1"/>
</dbReference>
<dbReference type="CDD" id="cd06170">
    <property type="entry name" value="LuxR_C_like"/>
    <property type="match status" value="1"/>
</dbReference>
<dbReference type="PROSITE" id="PS00622">
    <property type="entry name" value="HTH_LUXR_1"/>
    <property type="match status" value="1"/>
</dbReference>
<reference evidence="3 4" key="1">
    <citation type="submission" date="2020-09" db="EMBL/GenBank/DDBJ databases">
        <title>novel species in genus Nocardioides.</title>
        <authorList>
            <person name="Zhang G."/>
        </authorList>
    </citation>
    <scope>NUCLEOTIDE SEQUENCE [LARGE SCALE GENOMIC DNA]</scope>
    <source>
        <strain evidence="3 4">KCTC 39551</strain>
    </source>
</reference>
<dbReference type="InterPro" id="IPR000792">
    <property type="entry name" value="Tscrpt_reg_LuxR_C"/>
</dbReference>
<feature type="domain" description="HTH luxR-type" evidence="2">
    <location>
        <begin position="437"/>
        <end position="501"/>
    </location>
</feature>
<keyword evidence="4" id="KW-1185">Reference proteome</keyword>
<evidence type="ECO:0000256" key="1">
    <source>
        <dbReference type="ARBA" id="ARBA00023125"/>
    </source>
</evidence>
<evidence type="ECO:0000259" key="2">
    <source>
        <dbReference type="PROSITE" id="PS50043"/>
    </source>
</evidence>
<dbReference type="SUPFAM" id="SSF46894">
    <property type="entry name" value="C-terminal effector domain of the bipartite response regulators"/>
    <property type="match status" value="1"/>
</dbReference>
<proteinExistence type="predicted"/>
<dbReference type="Proteomes" id="UP000618818">
    <property type="component" value="Unassembled WGS sequence"/>
</dbReference>
<dbReference type="InterPro" id="IPR039420">
    <property type="entry name" value="WalR-like"/>
</dbReference>
<organism evidence="3 4">
    <name type="scientific">Nocardioides cavernae</name>
    <dbReference type="NCBI Taxonomy" id="1921566"/>
    <lineage>
        <taxon>Bacteria</taxon>
        <taxon>Bacillati</taxon>
        <taxon>Actinomycetota</taxon>
        <taxon>Actinomycetes</taxon>
        <taxon>Propionibacteriales</taxon>
        <taxon>Nocardioidaceae</taxon>
        <taxon>Nocardioides</taxon>
    </lineage>
</organism>
<dbReference type="SMART" id="SM00421">
    <property type="entry name" value="HTH_LUXR"/>
    <property type="match status" value="1"/>
</dbReference>
<dbReference type="PROSITE" id="PS50043">
    <property type="entry name" value="HTH_LUXR_2"/>
    <property type="match status" value="1"/>
</dbReference>
<evidence type="ECO:0000313" key="3">
    <source>
        <dbReference type="EMBL" id="MBD3926296.1"/>
    </source>
</evidence>
<accession>A0ABR8NF20</accession>
<dbReference type="InterPro" id="IPR036388">
    <property type="entry name" value="WH-like_DNA-bd_sf"/>
</dbReference>
<dbReference type="InterPro" id="IPR016032">
    <property type="entry name" value="Sig_transdc_resp-reg_C-effctor"/>
</dbReference>
<gene>
    <name evidence="3" type="ORF">IEZ26_16845</name>
</gene>
<keyword evidence="1" id="KW-0238">DNA-binding</keyword>
<protein>
    <submittedName>
        <fullName evidence="3">Response regulator transcription factor</fullName>
    </submittedName>
</protein>
<dbReference type="Pfam" id="PF00196">
    <property type="entry name" value="GerE"/>
    <property type="match status" value="1"/>
</dbReference>